<dbReference type="Gene3D" id="1.20.120.1080">
    <property type="match status" value="1"/>
</dbReference>
<evidence type="ECO:0000256" key="1">
    <source>
        <dbReference type="ARBA" id="ARBA00022741"/>
    </source>
</evidence>
<evidence type="ECO:0000256" key="4">
    <source>
        <dbReference type="ARBA" id="ARBA00022840"/>
    </source>
</evidence>
<dbReference type="CDD" id="cd18791">
    <property type="entry name" value="SF2_C_RHA"/>
    <property type="match status" value="1"/>
</dbReference>
<dbReference type="InterPro" id="IPR014001">
    <property type="entry name" value="Helicase_ATP-bd"/>
</dbReference>
<dbReference type="EMBL" id="JAPMOS010000039">
    <property type="protein sequence ID" value="KAJ4457795.1"/>
    <property type="molecule type" value="Genomic_DNA"/>
</dbReference>
<dbReference type="InterPro" id="IPR011709">
    <property type="entry name" value="DEAD-box_helicase_OB_fold"/>
</dbReference>
<dbReference type="CDD" id="cd17917">
    <property type="entry name" value="DEXHc_RHA-like"/>
    <property type="match status" value="1"/>
</dbReference>
<dbReference type="PANTHER" id="PTHR18934">
    <property type="entry name" value="ATP-DEPENDENT RNA HELICASE"/>
    <property type="match status" value="1"/>
</dbReference>
<dbReference type="SUPFAM" id="SSF52540">
    <property type="entry name" value="P-loop containing nucleoside triphosphate hydrolases"/>
    <property type="match status" value="1"/>
</dbReference>
<evidence type="ECO:0000256" key="6">
    <source>
        <dbReference type="SAM" id="MobiDB-lite"/>
    </source>
</evidence>
<comment type="caution">
    <text evidence="9">The sequence shown here is derived from an EMBL/GenBank/DDBJ whole genome shotgun (WGS) entry which is preliminary data.</text>
</comment>
<evidence type="ECO:0000256" key="2">
    <source>
        <dbReference type="ARBA" id="ARBA00022801"/>
    </source>
</evidence>
<name>A0ABQ8UET9_9EUKA</name>
<feature type="region of interest" description="Disordered" evidence="6">
    <location>
        <begin position="646"/>
        <end position="709"/>
    </location>
</feature>
<dbReference type="InterPro" id="IPR027417">
    <property type="entry name" value="P-loop_NTPase"/>
</dbReference>
<dbReference type="SMART" id="SM00487">
    <property type="entry name" value="DEXDc"/>
    <property type="match status" value="1"/>
</dbReference>
<feature type="domain" description="Helicase ATP-binding" evidence="7">
    <location>
        <begin position="81"/>
        <end position="248"/>
    </location>
</feature>
<accession>A0ABQ8UET9</accession>
<sequence length="898" mass="98361">MRKAGFGCFTKWRIKCRDSGFYPECLRLREWTFSVEELTKQRDQFLTAIRSLTTYRSPRFYREERRLRARLPILAARTEIMAKLADNQALVVTAATGSGKSTQLAQYILDENPNAYIVVTQPRKIATTSLADRVTEEWIGTPGAKAGGVIGYHVGGHPRFTSRTQIVFMTDRMLLMEMLRPGQGDLPRYTHVVVDECHERSIYTDLLLSRLKDTLTRRPEFRVLVTSATMDTTLFTNFFGGCPLISVPGRTFPVRDEWDSKSLADFDERDIRAVVEAVVRKALAVHGEQPAGGDILAFLPGQAEVERAVAQCGHVPGLSVLGLYGKMKPEEQARIFDPAPPGMRKLVFATNAAETSITINGIVYVIDSGIERRAIFDTRRSLDVLTTCLITKSSAKQRAGRAGRTQPGICWHLYTRADFEGMDANVPSEIMRSSPMGAILLLKSLGVTDLSTFNYLERVEWSIDEMGDVGMTQVMSACGAWCDVSMRPSMAVLRHAEHALQRLGALRPVVELGSAHTEITSDGILFTKLPIDASSGRLLLNGIRAGLQNEAIRLAALISVAGMFFWRGGTDEEKQESDQAKARIADSTSDLLTILHAYTDWLALSRDRKGAHEYCQRNYINVKAIKTASSLVREITDVLRDQRFPSSVASSAPVSPAPSLPLAGSPAHQMPSSPSGQHLTAAVPVPPAPHACSDDDDDNEDALSNGDSVYPPEMSMRLRRLIAEAYFMNASVLNGFPQAGFTTGMLQPGGCEKTAFLHPGSCVAQADPFPTCVVCCELAETSRLFMRVVTVVDPSWLGVPIPPISMQTATIRAGTLSLLPLVKAVRTLERRGVFIDLCCGKGSIRMAGRAPEFDAVHREIAESIGQRQQNAAADRLEVALPGLPHNGILGPGAVFEEV</sequence>
<dbReference type="Pfam" id="PF00270">
    <property type="entry name" value="DEAD"/>
    <property type="match status" value="1"/>
</dbReference>
<dbReference type="PROSITE" id="PS51194">
    <property type="entry name" value="HELICASE_CTER"/>
    <property type="match status" value="1"/>
</dbReference>
<keyword evidence="1" id="KW-0547">Nucleotide-binding</keyword>
<protein>
    <submittedName>
        <fullName evidence="9">Pre-mRNA-splicing factor ATP-dependent RNA helicase prp16</fullName>
    </submittedName>
</protein>
<dbReference type="InterPro" id="IPR007502">
    <property type="entry name" value="Helicase-assoc_dom"/>
</dbReference>
<evidence type="ECO:0000256" key="5">
    <source>
        <dbReference type="ARBA" id="ARBA00038040"/>
    </source>
</evidence>
<dbReference type="GO" id="GO:0004386">
    <property type="term" value="F:helicase activity"/>
    <property type="evidence" value="ECO:0007669"/>
    <property type="project" value="UniProtKB-KW"/>
</dbReference>
<gene>
    <name evidence="9" type="ORF">PAPYR_6608</name>
</gene>
<dbReference type="InterPro" id="IPR001650">
    <property type="entry name" value="Helicase_C-like"/>
</dbReference>
<dbReference type="Pfam" id="PF00271">
    <property type="entry name" value="Helicase_C"/>
    <property type="match status" value="1"/>
</dbReference>
<evidence type="ECO:0000313" key="9">
    <source>
        <dbReference type="EMBL" id="KAJ4457795.1"/>
    </source>
</evidence>
<evidence type="ECO:0000259" key="8">
    <source>
        <dbReference type="PROSITE" id="PS51194"/>
    </source>
</evidence>
<dbReference type="Pfam" id="PF07717">
    <property type="entry name" value="OB_NTP_bind"/>
    <property type="match status" value="1"/>
</dbReference>
<keyword evidence="2" id="KW-0378">Hydrolase</keyword>
<keyword evidence="4" id="KW-0067">ATP-binding</keyword>
<dbReference type="SMART" id="SM00490">
    <property type="entry name" value="HELICc"/>
    <property type="match status" value="1"/>
</dbReference>
<evidence type="ECO:0000313" key="10">
    <source>
        <dbReference type="Proteomes" id="UP001141327"/>
    </source>
</evidence>
<dbReference type="PANTHER" id="PTHR18934:SF91">
    <property type="entry name" value="PRE-MRNA-SPLICING FACTOR ATP-DEPENDENT RNA HELICASE PRP16"/>
    <property type="match status" value="1"/>
</dbReference>
<dbReference type="SMART" id="SM00847">
    <property type="entry name" value="HA2"/>
    <property type="match status" value="1"/>
</dbReference>
<keyword evidence="10" id="KW-1185">Reference proteome</keyword>
<dbReference type="Gene3D" id="3.40.50.300">
    <property type="entry name" value="P-loop containing nucleotide triphosphate hydrolases"/>
    <property type="match status" value="2"/>
</dbReference>
<organism evidence="9 10">
    <name type="scientific">Paratrimastix pyriformis</name>
    <dbReference type="NCBI Taxonomy" id="342808"/>
    <lineage>
        <taxon>Eukaryota</taxon>
        <taxon>Metamonada</taxon>
        <taxon>Preaxostyla</taxon>
        <taxon>Paratrimastigidae</taxon>
        <taxon>Paratrimastix</taxon>
    </lineage>
</organism>
<dbReference type="Proteomes" id="UP001141327">
    <property type="component" value="Unassembled WGS sequence"/>
</dbReference>
<comment type="similarity">
    <text evidence="5">Belongs to the DEAD box helicase family. DEAH subfamily. PRP16 sub-subfamily.</text>
</comment>
<feature type="domain" description="Helicase C-terminal" evidence="8">
    <location>
        <begin position="270"/>
        <end position="446"/>
    </location>
</feature>
<evidence type="ECO:0000259" key="7">
    <source>
        <dbReference type="PROSITE" id="PS51192"/>
    </source>
</evidence>
<evidence type="ECO:0000256" key="3">
    <source>
        <dbReference type="ARBA" id="ARBA00022806"/>
    </source>
</evidence>
<proteinExistence type="inferred from homology"/>
<dbReference type="InterPro" id="IPR011545">
    <property type="entry name" value="DEAD/DEAH_box_helicase_dom"/>
</dbReference>
<dbReference type="PROSITE" id="PS51192">
    <property type="entry name" value="HELICASE_ATP_BIND_1"/>
    <property type="match status" value="1"/>
</dbReference>
<keyword evidence="3 9" id="KW-0347">Helicase</keyword>
<reference evidence="9" key="1">
    <citation type="journal article" date="2022" name="bioRxiv">
        <title>Genomics of Preaxostyla Flagellates Illuminates Evolutionary Transitions and the Path Towards Mitochondrial Loss.</title>
        <authorList>
            <person name="Novak L.V.F."/>
            <person name="Treitli S.C."/>
            <person name="Pyrih J."/>
            <person name="Halakuc P."/>
            <person name="Pipaliya S.V."/>
            <person name="Vacek V."/>
            <person name="Brzon O."/>
            <person name="Soukal P."/>
            <person name="Eme L."/>
            <person name="Dacks J.B."/>
            <person name="Karnkowska A."/>
            <person name="Elias M."/>
            <person name="Hampl V."/>
        </authorList>
    </citation>
    <scope>NUCLEOTIDE SEQUENCE</scope>
    <source>
        <strain evidence="9">RCP-MX</strain>
    </source>
</reference>